<dbReference type="Pfam" id="PF25976">
    <property type="entry name" value="LpqB_N"/>
    <property type="match status" value="1"/>
</dbReference>
<accession>A0ABM8FTG3</accession>
<feature type="domain" description="GerMN" evidence="2">
    <location>
        <begin position="211"/>
        <end position="302"/>
    </location>
</feature>
<evidence type="ECO:0000256" key="1">
    <source>
        <dbReference type="SAM" id="SignalP"/>
    </source>
</evidence>
<sequence>MRGRRSIRLLVAAATALLLAGCAGLPTSGAPNPGLAIGEDGEVPVFTPIAQGPQPGAGPEDIVDGFLEASMTPAGNWETAQEFLTDDFRQAWKPGTSVTIDKSVLTRQFDASVDAEDDTATTAEVKAQFDQVASVDVNGAYSATSKPATATYQLQRTEGGEWRISKAINGIVLDAETFLQVYQKYALKYFDPSWTHLVPDVRWFPRRPAMATTISRALITGQPSEWLAPAVRTAFSADMSLAGDAVTVDPSQVASVALSRTVLSASSSELARMRTQLEASLAGAGVSEVRFTVDGAPLDAGTVPIDGTIVDPGVLVLNDETFGRTASGDALEPVGGLTAQIAKIADPIRALDVSANASLAAMQLRDGRVFAVTAGNSAELDDRTGLIEPSLDPFDYTWTVPRDHPDALLAWSARVVRHPIAKAWPGAESISHLRVSADGARVAAVVTSNGQRRVLVAAVLRGEDSEPVELGEVHEIGRLPGAAHGLAWIGSDTVAVLAHSPDPVLISYIVGGPSSSSPAPDGAMGLSGAKTTTGLRVLTSDGSVYAQRGSSWQISVEDVRVLGTRAGY</sequence>
<organism evidence="3 4">
    <name type="scientific">Microbacterium suwonense</name>
    <dbReference type="NCBI Taxonomy" id="683047"/>
    <lineage>
        <taxon>Bacteria</taxon>
        <taxon>Bacillati</taxon>
        <taxon>Actinomycetota</taxon>
        <taxon>Actinomycetes</taxon>
        <taxon>Micrococcales</taxon>
        <taxon>Microbacteriaceae</taxon>
        <taxon>Microbacterium</taxon>
    </lineage>
</organism>
<protein>
    <submittedName>
        <fullName evidence="3">Lipoprotein LpqB</fullName>
    </submittedName>
</protein>
<proteinExistence type="predicted"/>
<gene>
    <name evidence="3" type="primary">lpqB</name>
    <name evidence="3" type="ORF">GCM10025863_13580</name>
</gene>
<dbReference type="InterPro" id="IPR059026">
    <property type="entry name" value="LpqB_N"/>
</dbReference>
<dbReference type="InterPro" id="IPR018910">
    <property type="entry name" value="LpqB_C"/>
</dbReference>
<name>A0ABM8FTG3_9MICO</name>
<dbReference type="Pfam" id="PF10646">
    <property type="entry name" value="Germane"/>
    <property type="match status" value="1"/>
</dbReference>
<dbReference type="EMBL" id="AP027728">
    <property type="protein sequence ID" value="BDZ38744.1"/>
    <property type="molecule type" value="Genomic_DNA"/>
</dbReference>
<dbReference type="Proteomes" id="UP001321543">
    <property type="component" value="Chromosome"/>
</dbReference>
<evidence type="ECO:0000313" key="3">
    <source>
        <dbReference type="EMBL" id="BDZ38744.1"/>
    </source>
</evidence>
<dbReference type="PROSITE" id="PS51257">
    <property type="entry name" value="PROKAR_LIPOPROTEIN"/>
    <property type="match status" value="1"/>
</dbReference>
<dbReference type="RefSeq" id="WP_286302609.1">
    <property type="nucleotide sequence ID" value="NZ_AP027728.1"/>
</dbReference>
<reference evidence="4" key="1">
    <citation type="journal article" date="2019" name="Int. J. Syst. Evol. Microbiol.">
        <title>The Global Catalogue of Microorganisms (GCM) 10K type strain sequencing project: providing services to taxonomists for standard genome sequencing and annotation.</title>
        <authorList>
            <consortium name="The Broad Institute Genomics Platform"/>
            <consortium name="The Broad Institute Genome Sequencing Center for Infectious Disease"/>
            <person name="Wu L."/>
            <person name="Ma J."/>
        </authorList>
    </citation>
    <scope>NUCLEOTIDE SEQUENCE [LARGE SCALE GENOMIC DNA]</scope>
    <source>
        <strain evidence="4">NBRC 106310</strain>
    </source>
</reference>
<dbReference type="InterPro" id="IPR019606">
    <property type="entry name" value="GerMN"/>
</dbReference>
<dbReference type="SMART" id="SM00909">
    <property type="entry name" value="Germane"/>
    <property type="match status" value="1"/>
</dbReference>
<feature type="chain" id="PRO_5046607990" evidence="1">
    <location>
        <begin position="21"/>
        <end position="568"/>
    </location>
</feature>
<dbReference type="Pfam" id="PF10647">
    <property type="entry name" value="Gmad1"/>
    <property type="match status" value="1"/>
</dbReference>
<keyword evidence="4" id="KW-1185">Reference proteome</keyword>
<keyword evidence="3" id="KW-0449">Lipoprotein</keyword>
<keyword evidence="1" id="KW-0732">Signal</keyword>
<evidence type="ECO:0000313" key="4">
    <source>
        <dbReference type="Proteomes" id="UP001321543"/>
    </source>
</evidence>
<evidence type="ECO:0000259" key="2">
    <source>
        <dbReference type="SMART" id="SM00909"/>
    </source>
</evidence>
<feature type="signal peptide" evidence="1">
    <location>
        <begin position="1"/>
        <end position="20"/>
    </location>
</feature>